<dbReference type="SUPFAM" id="SSF47384">
    <property type="entry name" value="Homodimeric domain of signal transducing histidine kinase"/>
    <property type="match status" value="1"/>
</dbReference>
<dbReference type="SUPFAM" id="SSF55874">
    <property type="entry name" value="ATPase domain of HSP90 chaperone/DNA topoisomerase II/histidine kinase"/>
    <property type="match status" value="1"/>
</dbReference>
<comment type="subcellular location">
    <subcellularLocation>
        <location evidence="2">Cell membrane</location>
        <topology evidence="2">Multi-pass membrane protein</topology>
    </subcellularLocation>
</comment>
<evidence type="ECO:0000256" key="4">
    <source>
        <dbReference type="ARBA" id="ARBA00022475"/>
    </source>
</evidence>
<dbReference type="InterPro" id="IPR004358">
    <property type="entry name" value="Sig_transdc_His_kin-like_C"/>
</dbReference>
<evidence type="ECO:0000256" key="5">
    <source>
        <dbReference type="ARBA" id="ARBA00022553"/>
    </source>
</evidence>
<dbReference type="EMBL" id="JAMOIM010000001">
    <property type="protein sequence ID" value="MCW6506805.1"/>
    <property type="molecule type" value="Genomic_DNA"/>
</dbReference>
<feature type="region of interest" description="Disordered" evidence="10">
    <location>
        <begin position="435"/>
        <end position="457"/>
    </location>
</feature>
<dbReference type="GO" id="GO:0005524">
    <property type="term" value="F:ATP binding"/>
    <property type="evidence" value="ECO:0007669"/>
    <property type="project" value="UniProtKB-KW"/>
</dbReference>
<evidence type="ECO:0000256" key="1">
    <source>
        <dbReference type="ARBA" id="ARBA00000085"/>
    </source>
</evidence>
<keyword evidence="11" id="KW-0472">Membrane</keyword>
<feature type="transmembrane region" description="Helical" evidence="11">
    <location>
        <begin position="156"/>
        <end position="177"/>
    </location>
</feature>
<dbReference type="NCBIfam" id="NF033792">
    <property type="entry name" value="ActS_PrrB_HisK"/>
    <property type="match status" value="1"/>
</dbReference>
<keyword evidence="11" id="KW-1133">Transmembrane helix</keyword>
<keyword evidence="7" id="KW-0547">Nucleotide-binding</keyword>
<evidence type="ECO:0000259" key="12">
    <source>
        <dbReference type="PROSITE" id="PS50109"/>
    </source>
</evidence>
<keyword evidence="5" id="KW-0597">Phosphoprotein</keyword>
<keyword evidence="14" id="KW-1185">Reference proteome</keyword>
<evidence type="ECO:0000256" key="2">
    <source>
        <dbReference type="ARBA" id="ARBA00004651"/>
    </source>
</evidence>
<evidence type="ECO:0000313" key="13">
    <source>
        <dbReference type="EMBL" id="MCW6506805.1"/>
    </source>
</evidence>
<keyword evidence="11" id="KW-0812">Transmembrane</keyword>
<organism evidence="13 14">
    <name type="scientific">Lichenifustis flavocetrariae</name>
    <dbReference type="NCBI Taxonomy" id="2949735"/>
    <lineage>
        <taxon>Bacteria</taxon>
        <taxon>Pseudomonadati</taxon>
        <taxon>Pseudomonadota</taxon>
        <taxon>Alphaproteobacteria</taxon>
        <taxon>Hyphomicrobiales</taxon>
        <taxon>Lichenihabitantaceae</taxon>
        <taxon>Lichenifustis</taxon>
    </lineage>
</organism>
<dbReference type="Gene3D" id="1.10.287.130">
    <property type="match status" value="1"/>
</dbReference>
<keyword evidence="9" id="KW-0067">ATP-binding</keyword>
<dbReference type="InterPro" id="IPR003594">
    <property type="entry name" value="HATPase_dom"/>
</dbReference>
<feature type="transmembrane region" description="Helical" evidence="11">
    <location>
        <begin position="44"/>
        <end position="65"/>
    </location>
</feature>
<dbReference type="Gene3D" id="3.30.565.10">
    <property type="entry name" value="Histidine kinase-like ATPase, C-terminal domain"/>
    <property type="match status" value="1"/>
</dbReference>
<evidence type="ECO:0000256" key="9">
    <source>
        <dbReference type="ARBA" id="ARBA00022840"/>
    </source>
</evidence>
<evidence type="ECO:0000256" key="11">
    <source>
        <dbReference type="SAM" id="Phobius"/>
    </source>
</evidence>
<proteinExistence type="predicted"/>
<dbReference type="GO" id="GO:0000155">
    <property type="term" value="F:phosphorelay sensor kinase activity"/>
    <property type="evidence" value="ECO:0007669"/>
    <property type="project" value="InterPro"/>
</dbReference>
<evidence type="ECO:0000256" key="3">
    <source>
        <dbReference type="ARBA" id="ARBA00012438"/>
    </source>
</evidence>
<dbReference type="AlphaFoldDB" id="A0AA41YXS7"/>
<sequence length="457" mass="49278">MLKNAFDKPPRHLRVATMVGLRWLAIGGQLMAVLVTAFGLGFEFPMICCLVVVAASGVLNIALRFKFPLTHRFEDRPAAVFLAFDILQLSLLLYLTGGLSNPFSMLFLAPLMISAVSLSPYRTLILGLLTGVAATILVKFHMPLPWIPGQRLELPPVFALGTWMAVVLGAAFTGVYASRVAEEARQLADALAATELVLAREQHLTQLDGLAAAAAHELGTPLATITLVVKELMRNTGPSSAPMDAQTFRDELALLDQEIGRCRVILGKLASLNDERAGPLEQMTLSHMIEEVVGPHRHFGVSLTVTRNGVGDEPVCGRNPGILYGLGNLVENAIDYAQNSVHIGTEWTEHFVRVSIVDDGPGFSPDILSRLGEPYLSSKNQERRAKSEEGAGLGLGLFIAKTLLERSGAVLQMGNAAAPATGAVISVEWPRASFEGERANPPQTKRRLQTLQSLQGL</sequence>
<evidence type="ECO:0000256" key="10">
    <source>
        <dbReference type="SAM" id="MobiDB-lite"/>
    </source>
</evidence>
<dbReference type="InterPro" id="IPR036097">
    <property type="entry name" value="HisK_dim/P_sf"/>
</dbReference>
<gene>
    <name evidence="13" type="ORF">M8523_02070</name>
</gene>
<dbReference type="PROSITE" id="PS50109">
    <property type="entry name" value="HIS_KIN"/>
    <property type="match status" value="1"/>
</dbReference>
<dbReference type="InterPro" id="IPR005467">
    <property type="entry name" value="His_kinase_dom"/>
</dbReference>
<feature type="transmembrane region" description="Helical" evidence="11">
    <location>
        <begin position="21"/>
        <end position="38"/>
    </location>
</feature>
<evidence type="ECO:0000256" key="7">
    <source>
        <dbReference type="ARBA" id="ARBA00022741"/>
    </source>
</evidence>
<dbReference type="PRINTS" id="PR00344">
    <property type="entry name" value="BCTRLSENSOR"/>
</dbReference>
<dbReference type="InterPro" id="IPR036890">
    <property type="entry name" value="HATPase_C_sf"/>
</dbReference>
<dbReference type="InterPro" id="IPR047770">
    <property type="entry name" value="RegB"/>
</dbReference>
<dbReference type="Proteomes" id="UP001165667">
    <property type="component" value="Unassembled WGS sequence"/>
</dbReference>
<keyword evidence="8 13" id="KW-0418">Kinase</keyword>
<protein>
    <recommendedName>
        <fullName evidence="3">histidine kinase</fullName>
        <ecNumber evidence="3">2.7.13.3</ecNumber>
    </recommendedName>
</protein>
<comment type="catalytic activity">
    <reaction evidence="1">
        <text>ATP + protein L-histidine = ADP + protein N-phospho-L-histidine.</text>
        <dbReference type="EC" id="2.7.13.3"/>
    </reaction>
</comment>
<dbReference type="SMART" id="SM00387">
    <property type="entry name" value="HATPase_c"/>
    <property type="match status" value="1"/>
</dbReference>
<feature type="domain" description="Histidine kinase" evidence="12">
    <location>
        <begin position="213"/>
        <end position="433"/>
    </location>
</feature>
<dbReference type="EC" id="2.7.13.3" evidence="3"/>
<dbReference type="PANTHER" id="PTHR44936:SF10">
    <property type="entry name" value="SENSOR PROTEIN RSTB"/>
    <property type="match status" value="1"/>
</dbReference>
<keyword evidence="6" id="KW-0808">Transferase</keyword>
<keyword evidence="4" id="KW-1003">Cell membrane</keyword>
<dbReference type="PANTHER" id="PTHR44936">
    <property type="entry name" value="SENSOR PROTEIN CREC"/>
    <property type="match status" value="1"/>
</dbReference>
<feature type="transmembrane region" description="Helical" evidence="11">
    <location>
        <begin position="125"/>
        <end position="144"/>
    </location>
</feature>
<dbReference type="InterPro" id="IPR050980">
    <property type="entry name" value="2C_sensor_his_kinase"/>
</dbReference>
<dbReference type="SMART" id="SM00388">
    <property type="entry name" value="HisKA"/>
    <property type="match status" value="1"/>
</dbReference>
<comment type="caution">
    <text evidence="13">The sequence shown here is derived from an EMBL/GenBank/DDBJ whole genome shotgun (WGS) entry which is preliminary data.</text>
</comment>
<dbReference type="RefSeq" id="WP_282583417.1">
    <property type="nucleotide sequence ID" value="NZ_JAMOIM010000001.1"/>
</dbReference>
<dbReference type="CDD" id="cd00082">
    <property type="entry name" value="HisKA"/>
    <property type="match status" value="1"/>
</dbReference>
<dbReference type="GO" id="GO:0005886">
    <property type="term" value="C:plasma membrane"/>
    <property type="evidence" value="ECO:0007669"/>
    <property type="project" value="UniProtKB-SubCell"/>
</dbReference>
<reference evidence="13" key="1">
    <citation type="submission" date="2022-05" db="EMBL/GenBank/DDBJ databases">
        <authorList>
            <person name="Pankratov T."/>
        </authorList>
    </citation>
    <scope>NUCLEOTIDE SEQUENCE</scope>
    <source>
        <strain evidence="13">BP6-180914</strain>
    </source>
</reference>
<evidence type="ECO:0000256" key="8">
    <source>
        <dbReference type="ARBA" id="ARBA00022777"/>
    </source>
</evidence>
<evidence type="ECO:0000313" key="14">
    <source>
        <dbReference type="Proteomes" id="UP001165667"/>
    </source>
</evidence>
<name>A0AA41YXS7_9HYPH</name>
<accession>A0AA41YXS7</accession>
<evidence type="ECO:0000256" key="6">
    <source>
        <dbReference type="ARBA" id="ARBA00022679"/>
    </source>
</evidence>
<dbReference type="InterPro" id="IPR003661">
    <property type="entry name" value="HisK_dim/P_dom"/>
</dbReference>
<dbReference type="Pfam" id="PF02518">
    <property type="entry name" value="HATPase_c"/>
    <property type="match status" value="1"/>
</dbReference>
<feature type="transmembrane region" description="Helical" evidence="11">
    <location>
        <begin position="77"/>
        <end position="96"/>
    </location>
</feature>